<feature type="active site" description="Nucleophile" evidence="10">
    <location>
        <position position="90"/>
    </location>
</feature>
<dbReference type="Pfam" id="PF18031">
    <property type="entry name" value="UCH_C"/>
    <property type="match status" value="1"/>
</dbReference>
<gene>
    <name evidence="14" type="ORF">OFUS_LOCUS10580</name>
</gene>
<evidence type="ECO:0000256" key="10">
    <source>
        <dbReference type="PROSITE-ProRule" id="PRU01393"/>
    </source>
</evidence>
<evidence type="ECO:0000313" key="15">
    <source>
        <dbReference type="Proteomes" id="UP000749559"/>
    </source>
</evidence>
<feature type="compositionally biased region" description="Polar residues" evidence="12">
    <location>
        <begin position="485"/>
        <end position="506"/>
    </location>
</feature>
<accession>A0A8J1XG57</accession>
<dbReference type="InterPro" id="IPR038765">
    <property type="entry name" value="Papain-like_cys_pep_sf"/>
</dbReference>
<dbReference type="PANTHER" id="PTHR10589:SF28">
    <property type="entry name" value="UBIQUITIN CARBOXYL-TERMINAL HYDROLASE BAP1"/>
    <property type="match status" value="1"/>
</dbReference>
<evidence type="ECO:0000256" key="7">
    <source>
        <dbReference type="ARBA" id="ARBA00022807"/>
    </source>
</evidence>
<dbReference type="Gene3D" id="1.20.58.860">
    <property type="match status" value="1"/>
</dbReference>
<feature type="compositionally biased region" description="Basic residues" evidence="12">
    <location>
        <begin position="619"/>
        <end position="632"/>
    </location>
</feature>
<dbReference type="Gene3D" id="3.40.532.10">
    <property type="entry name" value="Peptidase C12, ubiquitin carboxyl-terminal hydrolase"/>
    <property type="match status" value="1"/>
</dbReference>
<keyword evidence="5 10" id="KW-0833">Ubl conjugation pathway</keyword>
<dbReference type="GO" id="GO:0016579">
    <property type="term" value="P:protein deubiquitination"/>
    <property type="evidence" value="ECO:0007669"/>
    <property type="project" value="TreeGrafter"/>
</dbReference>
<comment type="catalytic activity">
    <reaction evidence="1 10 11">
        <text>Thiol-dependent hydrolysis of ester, thioester, amide, peptide and isopeptide bonds formed by the C-terminal Gly of ubiquitin (a 76-residue protein attached to proteins as an intracellular targeting signal).</text>
        <dbReference type="EC" id="3.4.19.12"/>
    </reaction>
</comment>
<dbReference type="InterPro" id="IPR041507">
    <property type="entry name" value="UCH_C"/>
</dbReference>
<evidence type="ECO:0000256" key="5">
    <source>
        <dbReference type="ARBA" id="ARBA00022786"/>
    </source>
</evidence>
<dbReference type="AlphaFoldDB" id="A0A8J1XG57"/>
<dbReference type="SUPFAM" id="SSF54001">
    <property type="entry name" value="Cysteine proteinases"/>
    <property type="match status" value="1"/>
</dbReference>
<keyword evidence="9" id="KW-0539">Nucleus</keyword>
<dbReference type="Proteomes" id="UP000749559">
    <property type="component" value="Unassembled WGS sequence"/>
</dbReference>
<evidence type="ECO:0000256" key="12">
    <source>
        <dbReference type="SAM" id="MobiDB-lite"/>
    </source>
</evidence>
<dbReference type="GO" id="GO:0005634">
    <property type="term" value="C:nucleus"/>
    <property type="evidence" value="ECO:0007669"/>
    <property type="project" value="UniProtKB-SubCell"/>
</dbReference>
<evidence type="ECO:0000256" key="3">
    <source>
        <dbReference type="ARBA" id="ARBA00007182"/>
    </source>
</evidence>
<feature type="site" description="Transition state stabilizer" evidence="10">
    <location>
        <position position="84"/>
    </location>
</feature>
<dbReference type="InterPro" id="IPR036959">
    <property type="entry name" value="Peptidase_C12_UCH_sf"/>
</dbReference>
<dbReference type="EMBL" id="CAIIXF020000005">
    <property type="protein sequence ID" value="CAH1784373.1"/>
    <property type="molecule type" value="Genomic_DNA"/>
</dbReference>
<feature type="compositionally biased region" description="Basic and acidic residues" evidence="12">
    <location>
        <begin position="507"/>
        <end position="516"/>
    </location>
</feature>
<dbReference type="GO" id="GO:0006511">
    <property type="term" value="P:ubiquitin-dependent protein catabolic process"/>
    <property type="evidence" value="ECO:0007669"/>
    <property type="project" value="UniProtKB-UniRule"/>
</dbReference>
<keyword evidence="8" id="KW-0156">Chromatin regulator</keyword>
<feature type="region of interest" description="Disordered" evidence="12">
    <location>
        <begin position="600"/>
        <end position="632"/>
    </location>
</feature>
<feature type="region of interest" description="Disordered" evidence="12">
    <location>
        <begin position="432"/>
        <end position="529"/>
    </location>
</feature>
<protein>
    <recommendedName>
        <fullName evidence="11">Ubiquitin carboxyl-terminal hydrolase</fullName>
        <ecNumber evidence="11">3.4.19.12</ecNumber>
    </recommendedName>
</protein>
<feature type="compositionally biased region" description="Polar residues" evidence="12">
    <location>
        <begin position="457"/>
        <end position="470"/>
    </location>
</feature>
<keyword evidence="4 10" id="KW-0645">Protease</keyword>
<dbReference type="FunFam" id="3.40.532.10:FF:000002">
    <property type="entry name" value="Ubiquitin carboxyl-terminal hydrolase"/>
    <property type="match status" value="1"/>
</dbReference>
<evidence type="ECO:0000256" key="6">
    <source>
        <dbReference type="ARBA" id="ARBA00022801"/>
    </source>
</evidence>
<dbReference type="PANTHER" id="PTHR10589">
    <property type="entry name" value="UBIQUITIN CARBOXYL-TERMINAL HYDROLASE"/>
    <property type="match status" value="1"/>
</dbReference>
<dbReference type="PROSITE" id="PS52048">
    <property type="entry name" value="UCH_DOMAIN"/>
    <property type="match status" value="1"/>
</dbReference>
<evidence type="ECO:0000259" key="13">
    <source>
        <dbReference type="PROSITE" id="PS52048"/>
    </source>
</evidence>
<feature type="compositionally biased region" description="Low complexity" evidence="12">
    <location>
        <begin position="437"/>
        <end position="456"/>
    </location>
</feature>
<sequence length="632" mass="70852">MNKGWLELESDPGLFTLLLEDFGAQGVQVEEIYDLQKLIEGPVYGFIFLFKWIEERRSRRKVIQEAETFVTDEEIVNSMFFAQQLIPNSCASHALLSVLLNCDKLKLGPILEKLKKFSGHMSPEDKGFAIGNMPELFKAHNSHARKDTSSLTDRQRDLTPGAGRTIGDAFHFVSYVPINGRLFELDGLKPYPIDHGPWLEGEEWTAQFTRVITERLGMATGGEPYHDIRFNLMAVVPDRRRLFEQKLSILKTNRQIVLEALQQMVKVSSAEPKPGPNVTTRRMNRVKAAEASVKTEAPDASVSQKKHSSNAPSPCKLPPALDSHNYAKSPLTDELAEDGECDVQIKRSGSDTESDNEVQILEHESELNKTIDPPCDEKTEKIQVPNADQIKNVKSDKVKIHITVKEELEDGSMVTMPTTIATTDVTKPLTIQTKFGSTPSNSAPTSTETASETSTSLYSPLCSTIPQTSPKLEPTLDSKPDPETLDNSQGSADNDTSAEVTQILQDTSEKLKKEESGGGSVERRKPRQGFTPKDLLALLKNVENEILQCENNLRDEVEKRNKYKIDDCRRTHNYDQFICTFLSMLAEQGHLANLVEEHMSVSKRRSGNGLSRTSQSRKPDKRSRKTKTKKRR</sequence>
<comment type="caution">
    <text evidence="14">The sequence shown here is derived from an EMBL/GenBank/DDBJ whole genome shotgun (WGS) entry which is preliminary data.</text>
</comment>
<evidence type="ECO:0000313" key="14">
    <source>
        <dbReference type="EMBL" id="CAH1784373.1"/>
    </source>
</evidence>
<dbReference type="Pfam" id="PF01088">
    <property type="entry name" value="Peptidase_C12"/>
    <property type="match status" value="1"/>
</dbReference>
<proteinExistence type="inferred from homology"/>
<dbReference type="CDD" id="cd09617">
    <property type="entry name" value="Peptidase_C12_UCH37_BAP1"/>
    <property type="match status" value="1"/>
</dbReference>
<keyword evidence="15" id="KW-1185">Reference proteome</keyword>
<evidence type="ECO:0000256" key="1">
    <source>
        <dbReference type="ARBA" id="ARBA00000707"/>
    </source>
</evidence>
<comment type="subcellular location">
    <subcellularLocation>
        <location evidence="2">Nucleus</location>
    </subcellularLocation>
</comment>
<evidence type="ECO:0000256" key="11">
    <source>
        <dbReference type="RuleBase" id="RU361215"/>
    </source>
</evidence>
<dbReference type="OrthoDB" id="1924260at2759"/>
<feature type="active site" description="Proton donor" evidence="10">
    <location>
        <position position="171"/>
    </location>
</feature>
<organism evidence="14 15">
    <name type="scientific">Owenia fusiformis</name>
    <name type="common">Polychaete worm</name>
    <dbReference type="NCBI Taxonomy" id="6347"/>
    <lineage>
        <taxon>Eukaryota</taxon>
        <taxon>Metazoa</taxon>
        <taxon>Spiralia</taxon>
        <taxon>Lophotrochozoa</taxon>
        <taxon>Annelida</taxon>
        <taxon>Polychaeta</taxon>
        <taxon>Sedentaria</taxon>
        <taxon>Canalipalpata</taxon>
        <taxon>Sabellida</taxon>
        <taxon>Oweniida</taxon>
        <taxon>Oweniidae</taxon>
        <taxon>Owenia</taxon>
    </lineage>
</organism>
<dbReference type="GO" id="GO:0004843">
    <property type="term" value="F:cysteine-type deubiquitinase activity"/>
    <property type="evidence" value="ECO:0007669"/>
    <property type="project" value="UniProtKB-UniRule"/>
</dbReference>
<comment type="similarity">
    <text evidence="3">Belongs to the peptidase C12 family. BAP1 subfamily.</text>
</comment>
<dbReference type="GO" id="GO:0006325">
    <property type="term" value="P:chromatin organization"/>
    <property type="evidence" value="ECO:0007669"/>
    <property type="project" value="UniProtKB-KW"/>
</dbReference>
<dbReference type="FunFam" id="1.20.58.860:FF:000006">
    <property type="entry name" value="Ubiquitin carboxyl-terminal hydrolase"/>
    <property type="match status" value="1"/>
</dbReference>
<keyword evidence="6 10" id="KW-0378">Hydrolase</keyword>
<dbReference type="PRINTS" id="PR00707">
    <property type="entry name" value="UBCTHYDRLASE"/>
</dbReference>
<reference evidence="14" key="1">
    <citation type="submission" date="2022-03" db="EMBL/GenBank/DDBJ databases">
        <authorList>
            <person name="Martin C."/>
        </authorList>
    </citation>
    <scope>NUCLEOTIDE SEQUENCE</scope>
</reference>
<feature type="region of interest" description="Disordered" evidence="12">
    <location>
        <begin position="289"/>
        <end position="327"/>
    </location>
</feature>
<evidence type="ECO:0000256" key="2">
    <source>
        <dbReference type="ARBA" id="ARBA00004123"/>
    </source>
</evidence>
<dbReference type="InterPro" id="IPR001578">
    <property type="entry name" value="Peptidase_C12_UCH"/>
</dbReference>
<evidence type="ECO:0000256" key="8">
    <source>
        <dbReference type="ARBA" id="ARBA00022853"/>
    </source>
</evidence>
<evidence type="ECO:0000256" key="9">
    <source>
        <dbReference type="ARBA" id="ARBA00023242"/>
    </source>
</evidence>
<evidence type="ECO:0000256" key="4">
    <source>
        <dbReference type="ARBA" id="ARBA00022670"/>
    </source>
</evidence>
<dbReference type="PROSITE" id="PS52049">
    <property type="entry name" value="ULD"/>
    <property type="match status" value="1"/>
</dbReference>
<dbReference type="EC" id="3.4.19.12" evidence="11"/>
<feature type="site" description="Important for enzyme activity" evidence="10">
    <location>
        <position position="186"/>
    </location>
</feature>
<keyword evidence="7 10" id="KW-0788">Thiol protease</keyword>
<feature type="domain" description="UCH catalytic" evidence="13">
    <location>
        <begin position="4"/>
        <end position="237"/>
    </location>
</feature>
<name>A0A8J1XG57_OWEFU</name>
<dbReference type="GO" id="GO:0005737">
    <property type="term" value="C:cytoplasm"/>
    <property type="evidence" value="ECO:0007669"/>
    <property type="project" value="TreeGrafter"/>
</dbReference>